<dbReference type="AlphaFoldDB" id="A0A182KHS5"/>
<reference evidence="1" key="2">
    <citation type="submission" date="2020-05" db="UniProtKB">
        <authorList>
            <consortium name="EnsemblMetazoa"/>
        </authorList>
    </citation>
    <scope>IDENTIFICATION</scope>
    <source>
        <strain evidence="1">ACHKN1017</strain>
    </source>
</reference>
<dbReference type="EnsemblMetazoa" id="ACHR014037-RB">
    <property type="protein sequence ID" value="ACHR014037-PB"/>
    <property type="gene ID" value="ACHR014037"/>
</dbReference>
<reference evidence="2" key="1">
    <citation type="submission" date="2013-03" db="EMBL/GenBank/DDBJ databases">
        <title>The Genome Sequence of Anopheles christyi ACHKN1017.</title>
        <authorList>
            <consortium name="The Broad Institute Genomics Platform"/>
            <person name="Neafsey D.E."/>
            <person name="Besansky N."/>
            <person name="Walker B."/>
            <person name="Young S.K."/>
            <person name="Zeng Q."/>
            <person name="Gargeya S."/>
            <person name="Fitzgerald M."/>
            <person name="Haas B."/>
            <person name="Abouelleil A."/>
            <person name="Allen A.W."/>
            <person name="Alvarado L."/>
            <person name="Arachchi H.M."/>
            <person name="Berlin A.M."/>
            <person name="Chapman S.B."/>
            <person name="Gainer-Dewar J."/>
            <person name="Goldberg J."/>
            <person name="Griggs A."/>
            <person name="Gujja S."/>
            <person name="Hansen M."/>
            <person name="Howarth C."/>
            <person name="Imamovic A."/>
            <person name="Ireland A."/>
            <person name="Larimer J."/>
            <person name="McCowan C."/>
            <person name="Murphy C."/>
            <person name="Pearson M."/>
            <person name="Poon T.W."/>
            <person name="Priest M."/>
            <person name="Roberts A."/>
            <person name="Saif S."/>
            <person name="Shea T."/>
            <person name="Sisk P."/>
            <person name="Sykes S."/>
            <person name="Wortman J."/>
            <person name="Nusbaum C."/>
            <person name="Birren B."/>
        </authorList>
    </citation>
    <scope>NUCLEOTIDE SEQUENCE [LARGE SCALE GENOMIC DNA]</scope>
    <source>
        <strain evidence="2">ACHKN1017</strain>
    </source>
</reference>
<dbReference type="VEuPathDB" id="VectorBase:ACHR014037"/>
<evidence type="ECO:0000313" key="2">
    <source>
        <dbReference type="Proteomes" id="UP000075881"/>
    </source>
</evidence>
<name>A0A182KHS5_9DIPT</name>
<dbReference type="Proteomes" id="UP000075881">
    <property type="component" value="Unassembled WGS sequence"/>
</dbReference>
<accession>A0A182KHS5</accession>
<proteinExistence type="predicted"/>
<sequence>MGLLLYAHARTHNQHPTRALFLLTRWPPHGIARRLRYKGRHSNCTYNHERTKHERRARHKLRVLVLDVMMHRASEQRFVAHKLGVGSVKHSTAGYSTDGGTIQTVARNIMLVVQIDVEHVEDDAEHCWPQTVAQAAHSCHHTLDHTLLVRVGMYRHECTDRRIRN</sequence>
<evidence type="ECO:0000313" key="1">
    <source>
        <dbReference type="EnsemblMetazoa" id="ACHR014037-PB"/>
    </source>
</evidence>
<organism evidence="1 2">
    <name type="scientific">Anopheles christyi</name>
    <dbReference type="NCBI Taxonomy" id="43041"/>
    <lineage>
        <taxon>Eukaryota</taxon>
        <taxon>Metazoa</taxon>
        <taxon>Ecdysozoa</taxon>
        <taxon>Arthropoda</taxon>
        <taxon>Hexapoda</taxon>
        <taxon>Insecta</taxon>
        <taxon>Pterygota</taxon>
        <taxon>Neoptera</taxon>
        <taxon>Endopterygota</taxon>
        <taxon>Diptera</taxon>
        <taxon>Nematocera</taxon>
        <taxon>Culicoidea</taxon>
        <taxon>Culicidae</taxon>
        <taxon>Anophelinae</taxon>
        <taxon>Anopheles</taxon>
    </lineage>
</organism>
<keyword evidence="2" id="KW-1185">Reference proteome</keyword>
<protein>
    <submittedName>
        <fullName evidence="1">Uncharacterized protein</fullName>
    </submittedName>
</protein>